<evidence type="ECO:0000313" key="8">
    <source>
        <dbReference type="EMBL" id="KAK7399450.1"/>
    </source>
</evidence>
<feature type="domain" description="WRKY" evidence="7">
    <location>
        <begin position="152"/>
        <end position="184"/>
    </location>
</feature>
<keyword evidence="9" id="KW-1185">Reference proteome</keyword>
<dbReference type="SUPFAM" id="SSF118290">
    <property type="entry name" value="WRKY DNA-binding domain"/>
    <property type="match status" value="1"/>
</dbReference>
<dbReference type="GO" id="GO:0003700">
    <property type="term" value="F:DNA-binding transcription factor activity"/>
    <property type="evidence" value="ECO:0007669"/>
    <property type="project" value="InterPro"/>
</dbReference>
<evidence type="ECO:0000256" key="5">
    <source>
        <dbReference type="ARBA" id="ARBA00023242"/>
    </source>
</evidence>
<dbReference type="EMBL" id="JAYMYS010000003">
    <property type="protein sequence ID" value="KAK7399450.1"/>
    <property type="molecule type" value="Genomic_DNA"/>
</dbReference>
<keyword evidence="2" id="KW-0805">Transcription regulation</keyword>
<sequence length="325" mass="36519">MSTTSHSIVHHSLFEEQDQMPTQMGSFFPFPTNLTFPPLGCHQSSLKGFSSIGSSSVAISQEDSTSNLTETLFSTTAQKSREDLTSSLGGAQFLSLHRSSVNPWAPGEVTDCFSSKRSGFDDHHLGISAMKMKKIKARRKVREPRFCFKTMSDVDVLDDGYKWRKYGQKVVKNTQNPRSYYRCTQYARNALFENKAFVVSENDNGVNFCQKDFLIDSDGDTDNDSGSGSECESGKESSSETRSENKSSSEEIESQIAMVEEGMDGSELYINMLDLTPEDIKDLMFSSVESAYDFYFSYAKVHRLTVNFLNRKSHIVVMQKGLTFE</sequence>
<dbReference type="Proteomes" id="UP001386955">
    <property type="component" value="Unassembled WGS sequence"/>
</dbReference>
<dbReference type="GO" id="GO:0043565">
    <property type="term" value="F:sequence-specific DNA binding"/>
    <property type="evidence" value="ECO:0007669"/>
    <property type="project" value="InterPro"/>
</dbReference>
<dbReference type="GO" id="GO:0005634">
    <property type="term" value="C:nucleus"/>
    <property type="evidence" value="ECO:0007669"/>
    <property type="project" value="UniProtKB-SubCell"/>
</dbReference>
<evidence type="ECO:0000256" key="4">
    <source>
        <dbReference type="ARBA" id="ARBA00023163"/>
    </source>
</evidence>
<dbReference type="Gene3D" id="2.20.25.80">
    <property type="entry name" value="WRKY domain"/>
    <property type="match status" value="1"/>
</dbReference>
<accession>A0AAN9SMF6</accession>
<name>A0AAN9SMF6_PSOTE</name>
<protein>
    <recommendedName>
        <fullName evidence="7">WRKY domain-containing protein</fullName>
    </recommendedName>
</protein>
<gene>
    <name evidence="8" type="ORF">VNO78_10632</name>
</gene>
<reference evidence="8 9" key="1">
    <citation type="submission" date="2024-01" db="EMBL/GenBank/DDBJ databases">
        <title>The genomes of 5 underutilized Papilionoideae crops provide insights into root nodulation and disease resistanc.</title>
        <authorList>
            <person name="Jiang F."/>
        </authorList>
    </citation>
    <scope>NUCLEOTIDE SEQUENCE [LARGE SCALE GENOMIC DNA]</scope>
    <source>
        <strain evidence="8">DUOXIRENSHENG_FW03</strain>
        <tissue evidence="8">Leaves</tissue>
    </source>
</reference>
<dbReference type="InterPro" id="IPR036576">
    <property type="entry name" value="WRKY_dom_sf"/>
</dbReference>
<keyword evidence="5" id="KW-0539">Nucleus</keyword>
<dbReference type="PANTHER" id="PTHR31221:SF17">
    <property type="entry name" value="WRKY TRANSCRIPTION FACTOR 13-RELATED"/>
    <property type="match status" value="1"/>
</dbReference>
<proteinExistence type="predicted"/>
<keyword evidence="3" id="KW-0238">DNA-binding</keyword>
<evidence type="ECO:0000256" key="6">
    <source>
        <dbReference type="SAM" id="MobiDB-lite"/>
    </source>
</evidence>
<dbReference type="InterPro" id="IPR003657">
    <property type="entry name" value="WRKY_dom"/>
</dbReference>
<organism evidence="8 9">
    <name type="scientific">Psophocarpus tetragonolobus</name>
    <name type="common">Winged bean</name>
    <name type="synonym">Dolichos tetragonolobus</name>
    <dbReference type="NCBI Taxonomy" id="3891"/>
    <lineage>
        <taxon>Eukaryota</taxon>
        <taxon>Viridiplantae</taxon>
        <taxon>Streptophyta</taxon>
        <taxon>Embryophyta</taxon>
        <taxon>Tracheophyta</taxon>
        <taxon>Spermatophyta</taxon>
        <taxon>Magnoliopsida</taxon>
        <taxon>eudicotyledons</taxon>
        <taxon>Gunneridae</taxon>
        <taxon>Pentapetalae</taxon>
        <taxon>rosids</taxon>
        <taxon>fabids</taxon>
        <taxon>Fabales</taxon>
        <taxon>Fabaceae</taxon>
        <taxon>Papilionoideae</taxon>
        <taxon>50 kb inversion clade</taxon>
        <taxon>NPAAA clade</taxon>
        <taxon>indigoferoid/millettioid clade</taxon>
        <taxon>Phaseoleae</taxon>
        <taxon>Psophocarpus</taxon>
    </lineage>
</organism>
<keyword evidence="4" id="KW-0804">Transcription</keyword>
<evidence type="ECO:0000313" key="9">
    <source>
        <dbReference type="Proteomes" id="UP001386955"/>
    </source>
</evidence>
<comment type="subcellular location">
    <subcellularLocation>
        <location evidence="1">Nucleus</location>
    </subcellularLocation>
</comment>
<evidence type="ECO:0000256" key="2">
    <source>
        <dbReference type="ARBA" id="ARBA00023015"/>
    </source>
</evidence>
<dbReference type="SMART" id="SM00774">
    <property type="entry name" value="WRKY"/>
    <property type="match status" value="1"/>
</dbReference>
<dbReference type="Pfam" id="PF03106">
    <property type="entry name" value="WRKY"/>
    <property type="match status" value="1"/>
</dbReference>
<dbReference type="InterPro" id="IPR044810">
    <property type="entry name" value="WRKY_plant"/>
</dbReference>
<dbReference type="AlphaFoldDB" id="A0AAN9SMF6"/>
<feature type="region of interest" description="Disordered" evidence="6">
    <location>
        <begin position="219"/>
        <end position="252"/>
    </location>
</feature>
<dbReference type="PANTHER" id="PTHR31221">
    <property type="entry name" value="WRKY TRANSCRIPTION FACTOR PROTEIN 1-RELATED"/>
    <property type="match status" value="1"/>
</dbReference>
<dbReference type="PROSITE" id="PS50811">
    <property type="entry name" value="WRKY"/>
    <property type="match status" value="1"/>
</dbReference>
<feature type="compositionally biased region" description="Basic and acidic residues" evidence="6">
    <location>
        <begin position="232"/>
        <end position="249"/>
    </location>
</feature>
<evidence type="ECO:0000259" key="7">
    <source>
        <dbReference type="PROSITE" id="PS50811"/>
    </source>
</evidence>
<evidence type="ECO:0000256" key="1">
    <source>
        <dbReference type="ARBA" id="ARBA00004123"/>
    </source>
</evidence>
<comment type="caution">
    <text evidence="8">The sequence shown here is derived from an EMBL/GenBank/DDBJ whole genome shotgun (WGS) entry which is preliminary data.</text>
</comment>
<evidence type="ECO:0000256" key="3">
    <source>
        <dbReference type="ARBA" id="ARBA00023125"/>
    </source>
</evidence>